<keyword evidence="2" id="KW-0812">Transmembrane</keyword>
<proteinExistence type="inferred from homology"/>
<evidence type="ECO:0000256" key="1">
    <source>
        <dbReference type="ARBA" id="ARBA00006464"/>
    </source>
</evidence>
<keyword evidence="2" id="KW-0472">Membrane</keyword>
<dbReference type="Proteomes" id="UP000243053">
    <property type="component" value="Unassembled WGS sequence"/>
</dbReference>
<name>A0A1Y5DZ05_COLPS</name>
<evidence type="ECO:0000256" key="2">
    <source>
        <dbReference type="SAM" id="Phobius"/>
    </source>
</evidence>
<sequence length="197" mass="22749">MIKRIFDLFFALSGLIFLSPFLIVIALWIKLDSKGAVFFKQKRVGQFEKEIDVYKFRSMVTDAESKGLKITVGRDPRITNSGHFIRKYKIDELAQLINVVNGTMSLVGPRPEVQEYIDEYPQSIKDKVLSVKPGITDFASIEFKDENSILEGVENPNDVYINEILPIKQKYYIQYVEEQSIYLDIKLIFKTLIAIIK</sequence>
<dbReference type="InterPro" id="IPR003362">
    <property type="entry name" value="Bact_transf"/>
</dbReference>
<accession>A0A1Y5DZ05</accession>
<dbReference type="EMBL" id="MAAF01000111">
    <property type="protein sequence ID" value="OUR75200.1"/>
    <property type="molecule type" value="Genomic_DNA"/>
</dbReference>
<evidence type="ECO:0000313" key="4">
    <source>
        <dbReference type="EMBL" id="OUR75200.1"/>
    </source>
</evidence>
<evidence type="ECO:0000313" key="5">
    <source>
        <dbReference type="Proteomes" id="UP000243053"/>
    </source>
</evidence>
<dbReference type="Pfam" id="PF02397">
    <property type="entry name" value="Bac_transf"/>
    <property type="match status" value="1"/>
</dbReference>
<comment type="caution">
    <text evidence="4">The sequence shown here is derived from an EMBL/GenBank/DDBJ whole genome shotgun (WGS) entry which is preliminary data.</text>
</comment>
<gene>
    <name evidence="4" type="ORF">A9Q75_18015</name>
</gene>
<organism evidence="4 5">
    <name type="scientific">Colwellia psychrerythraea</name>
    <name type="common">Vibrio psychroerythus</name>
    <dbReference type="NCBI Taxonomy" id="28229"/>
    <lineage>
        <taxon>Bacteria</taxon>
        <taxon>Pseudomonadati</taxon>
        <taxon>Pseudomonadota</taxon>
        <taxon>Gammaproteobacteria</taxon>
        <taxon>Alteromonadales</taxon>
        <taxon>Colwelliaceae</taxon>
        <taxon>Colwellia</taxon>
    </lineage>
</organism>
<feature type="transmembrane region" description="Helical" evidence="2">
    <location>
        <begin position="7"/>
        <end position="29"/>
    </location>
</feature>
<dbReference type="PANTHER" id="PTHR30576:SF20">
    <property type="entry name" value="QUINOVOSAMINEPHOSPHOTRANSFERAE-RELATED"/>
    <property type="match status" value="1"/>
</dbReference>
<dbReference type="GO" id="GO:0016780">
    <property type="term" value="F:phosphotransferase activity, for other substituted phosphate groups"/>
    <property type="evidence" value="ECO:0007669"/>
    <property type="project" value="TreeGrafter"/>
</dbReference>
<feature type="domain" description="Bacterial sugar transferase" evidence="3">
    <location>
        <begin position="3"/>
        <end position="196"/>
    </location>
</feature>
<dbReference type="PANTHER" id="PTHR30576">
    <property type="entry name" value="COLANIC BIOSYNTHESIS UDP-GLUCOSE LIPID CARRIER TRANSFERASE"/>
    <property type="match status" value="1"/>
</dbReference>
<dbReference type="AlphaFoldDB" id="A0A1Y5DZ05"/>
<comment type="similarity">
    <text evidence="1">Belongs to the bacterial sugar transferase family.</text>
</comment>
<protein>
    <recommendedName>
        <fullName evidence="3">Bacterial sugar transferase domain-containing protein</fullName>
    </recommendedName>
</protein>
<keyword evidence="2" id="KW-1133">Transmembrane helix</keyword>
<evidence type="ECO:0000259" key="3">
    <source>
        <dbReference type="Pfam" id="PF02397"/>
    </source>
</evidence>
<reference evidence="5" key="1">
    <citation type="journal article" date="2017" name="Proc. Natl. Acad. Sci. U.S.A.">
        <title>Simulation of Deepwater Horizon oil plume reveals substrate specialization within a complex community of hydrocarbon degraders.</title>
        <authorList>
            <person name="Hu P."/>
            <person name="Dubinsky E.A."/>
            <person name="Probst A.J."/>
            <person name="Wang J."/>
            <person name="Sieber C.M.K."/>
            <person name="Tom L.M."/>
            <person name="Gardinali P."/>
            <person name="Banfield J.F."/>
            <person name="Atlas R.M."/>
            <person name="Andersen G.L."/>
        </authorList>
    </citation>
    <scope>NUCLEOTIDE SEQUENCE [LARGE SCALE GENOMIC DNA]</scope>
</reference>